<dbReference type="EMBL" id="JBFALK010000001">
    <property type="protein sequence ID" value="MEV0967499.1"/>
    <property type="molecule type" value="Genomic_DNA"/>
</dbReference>
<dbReference type="RefSeq" id="WP_358129299.1">
    <property type="nucleotide sequence ID" value="NZ_JBFALK010000001.1"/>
</dbReference>
<dbReference type="InterPro" id="IPR039447">
    <property type="entry name" value="UreH-like_TM_dom"/>
</dbReference>
<comment type="caution">
    <text evidence="4">The sequence shown here is derived from an EMBL/GenBank/DDBJ whole genome shotgun (WGS) entry which is preliminary data.</text>
</comment>
<evidence type="ECO:0000256" key="2">
    <source>
        <dbReference type="SAM" id="Phobius"/>
    </source>
</evidence>
<evidence type="ECO:0000256" key="1">
    <source>
        <dbReference type="SAM" id="MobiDB-lite"/>
    </source>
</evidence>
<feature type="region of interest" description="Disordered" evidence="1">
    <location>
        <begin position="33"/>
        <end position="66"/>
    </location>
</feature>
<sequence>MGPVALFAGGFAAGLAAGTASCTAVQGGLLVGLTRPSRSPTRPEPGPVGPDPSRSPSPAACHGSGRPTATDAIAVGAFLAGRLASHTLAGALLGMAGSAVRLGAPVRAALLVGAGLMVMVFAIGLLRRREAPGCSPGRPDPRPVVRATGPSAWAARSPARRGLSLGAATVLVPCGVTISMEVAAVSTGSALAGAAAMAGFVLGTAPAFAVLGLLLRRLSSTRLAALTEVVALIAGLVTVSSGLRLGGWLPELGGTAFGLAAGAGTRANTAASAGPGGVQQITVWATERGFRPGIATARAGRPLEIVFRTRDNHGCTRTVSVDGDDVVLPVTGQGVVRLASRPPGDLRYACGMGMYTGFIRFTAP</sequence>
<feature type="domain" description="Urease accessory protein UreH-like transmembrane" evidence="3">
    <location>
        <begin position="11"/>
        <end position="236"/>
    </location>
</feature>
<keyword evidence="2" id="KW-0472">Membrane</keyword>
<organism evidence="4 5">
    <name type="scientific">Microtetraspora glauca</name>
    <dbReference type="NCBI Taxonomy" id="1996"/>
    <lineage>
        <taxon>Bacteria</taxon>
        <taxon>Bacillati</taxon>
        <taxon>Actinomycetota</taxon>
        <taxon>Actinomycetes</taxon>
        <taxon>Streptosporangiales</taxon>
        <taxon>Streptosporangiaceae</taxon>
        <taxon>Microtetraspora</taxon>
    </lineage>
</organism>
<proteinExistence type="predicted"/>
<dbReference type="Pfam" id="PF13386">
    <property type="entry name" value="DsbD_2"/>
    <property type="match status" value="1"/>
</dbReference>
<feature type="transmembrane region" description="Helical" evidence="2">
    <location>
        <begin position="191"/>
        <end position="215"/>
    </location>
</feature>
<evidence type="ECO:0000313" key="4">
    <source>
        <dbReference type="EMBL" id="MEV0967499.1"/>
    </source>
</evidence>
<accession>A0ABV3G7F9</accession>
<keyword evidence="2" id="KW-0812">Transmembrane</keyword>
<dbReference type="InterPro" id="IPR008972">
    <property type="entry name" value="Cupredoxin"/>
</dbReference>
<keyword evidence="5" id="KW-1185">Reference proteome</keyword>
<dbReference type="PANTHER" id="PTHR42208:SF1">
    <property type="entry name" value="HEAVY METAL TRANSPORTER"/>
    <property type="match status" value="1"/>
</dbReference>
<evidence type="ECO:0000259" key="3">
    <source>
        <dbReference type="Pfam" id="PF13386"/>
    </source>
</evidence>
<feature type="compositionally biased region" description="Pro residues" evidence="1">
    <location>
        <begin position="42"/>
        <end position="55"/>
    </location>
</feature>
<protein>
    <submittedName>
        <fullName evidence="4">Sulfite exporter TauE/SafE family protein</fullName>
    </submittedName>
</protein>
<feature type="transmembrane region" description="Helical" evidence="2">
    <location>
        <begin position="163"/>
        <end position="185"/>
    </location>
</feature>
<dbReference type="Gene3D" id="2.60.40.420">
    <property type="entry name" value="Cupredoxins - blue copper proteins"/>
    <property type="match status" value="1"/>
</dbReference>
<keyword evidence="2" id="KW-1133">Transmembrane helix</keyword>
<evidence type="ECO:0000313" key="5">
    <source>
        <dbReference type="Proteomes" id="UP001551675"/>
    </source>
</evidence>
<dbReference type="PANTHER" id="PTHR42208">
    <property type="entry name" value="HEAVY METAL TRANSPORTER-RELATED"/>
    <property type="match status" value="1"/>
</dbReference>
<dbReference type="SUPFAM" id="SSF49503">
    <property type="entry name" value="Cupredoxins"/>
    <property type="match status" value="1"/>
</dbReference>
<dbReference type="Proteomes" id="UP001551675">
    <property type="component" value="Unassembled WGS sequence"/>
</dbReference>
<reference evidence="4 5" key="1">
    <citation type="submission" date="2024-06" db="EMBL/GenBank/DDBJ databases">
        <title>The Natural Products Discovery Center: Release of the First 8490 Sequenced Strains for Exploring Actinobacteria Biosynthetic Diversity.</title>
        <authorList>
            <person name="Kalkreuter E."/>
            <person name="Kautsar S.A."/>
            <person name="Yang D."/>
            <person name="Bader C.D."/>
            <person name="Teijaro C.N."/>
            <person name="Fluegel L."/>
            <person name="Davis C.M."/>
            <person name="Simpson J.R."/>
            <person name="Lauterbach L."/>
            <person name="Steele A.D."/>
            <person name="Gui C."/>
            <person name="Meng S."/>
            <person name="Li G."/>
            <person name="Viehrig K."/>
            <person name="Ye F."/>
            <person name="Su P."/>
            <person name="Kiefer A.F."/>
            <person name="Nichols A."/>
            <person name="Cepeda A.J."/>
            <person name="Yan W."/>
            <person name="Fan B."/>
            <person name="Jiang Y."/>
            <person name="Adhikari A."/>
            <person name="Zheng C.-J."/>
            <person name="Schuster L."/>
            <person name="Cowan T.M."/>
            <person name="Smanski M.J."/>
            <person name="Chevrette M.G."/>
            <person name="De Carvalho L.P.S."/>
            <person name="Shen B."/>
        </authorList>
    </citation>
    <scope>NUCLEOTIDE SEQUENCE [LARGE SCALE GENOMIC DNA]</scope>
    <source>
        <strain evidence="4 5">NPDC050100</strain>
    </source>
</reference>
<feature type="transmembrane region" description="Helical" evidence="2">
    <location>
        <begin position="108"/>
        <end position="126"/>
    </location>
</feature>
<name>A0ABV3G7F9_MICGL</name>
<gene>
    <name evidence="4" type="ORF">AB0I59_02595</name>
</gene>